<keyword evidence="8" id="KW-0862">Zinc</keyword>
<proteinExistence type="predicted"/>
<protein>
    <recommendedName>
        <fullName evidence="6">Nucleoporin NUP42</fullName>
    </recommendedName>
    <alternativeName>
        <fullName evidence="7">Nucleoporin-like protein 2</fullName>
    </alternativeName>
</protein>
<dbReference type="PANTHER" id="PTHR46527">
    <property type="entry name" value="NUCLEOPORIN-LIKE PROTEIN 2"/>
    <property type="match status" value="1"/>
</dbReference>
<evidence type="ECO:0000256" key="7">
    <source>
        <dbReference type="ARBA" id="ARBA00042384"/>
    </source>
</evidence>
<dbReference type="PANTHER" id="PTHR46527:SF1">
    <property type="entry name" value="NUCLEOPORIN NUP42"/>
    <property type="match status" value="1"/>
</dbReference>
<feature type="compositionally biased region" description="Polar residues" evidence="9">
    <location>
        <begin position="80"/>
        <end position="100"/>
    </location>
</feature>
<keyword evidence="3" id="KW-0653">Protein transport</keyword>
<organism evidence="11 12">
    <name type="scientific">Pangasianodon hypophthalmus</name>
    <name type="common">Striped catfish</name>
    <name type="synonym">Helicophagus hypophthalmus</name>
    <dbReference type="NCBI Taxonomy" id="310915"/>
    <lineage>
        <taxon>Eukaryota</taxon>
        <taxon>Metazoa</taxon>
        <taxon>Chordata</taxon>
        <taxon>Craniata</taxon>
        <taxon>Vertebrata</taxon>
        <taxon>Euteleostomi</taxon>
        <taxon>Actinopterygii</taxon>
        <taxon>Neopterygii</taxon>
        <taxon>Teleostei</taxon>
        <taxon>Ostariophysi</taxon>
        <taxon>Siluriformes</taxon>
        <taxon>Pangasiidae</taxon>
        <taxon>Pangasianodon</taxon>
    </lineage>
</organism>
<accession>A0A5N5JAQ5</accession>
<comment type="function">
    <text evidence="5">Required for the export of mRNAs containing poly(A) tails from the nucleus into the cytoplasm.</text>
</comment>
<sequence>MPVCSYFLEGRCRYGDKCWNEHPRGGRNQTARGGGGSVNRVWVNPSQRSGGGVVQPSSFSRGGGDWGRENSGTGRDDRSSNFSFNTQNRFSTLNNTQSGYRRTGGGGGGGGGHGGADDTDQQLEVIEKDMEVWQSSGQWLFSCYSALKASITGFVELSPEELRMEYYTSRATGDLQSYVNSVQQLVNQWRSRVQELTSMSANTRAAMIAELNNPRAQTSSGGGIFSSSSSSSSTTGFESSSTTSGFGSSSSTGFGSSSATSGFGSSSSTGFVSSSTSSGFGSSATSGFGSSSATSGFGSSSTSSGFGSSSTTSGFRVGGFGSSVQSAAGFSFSASSPGFGSTGSQPASSGFGSSAPSASSFSFADPAGATASKSSAAGFSFSSASAGGSGGSSAAPGGGSFGGFGGGASASGSAEDRKSGGDSLYTPQSELTPDELREFTAKRFTLGQIPLKPPPAELLTV</sequence>
<evidence type="ECO:0000256" key="4">
    <source>
        <dbReference type="ARBA" id="ARBA00023242"/>
    </source>
</evidence>
<dbReference type="Gene3D" id="4.10.1000.10">
    <property type="entry name" value="Zinc finger, CCCH-type"/>
    <property type="match status" value="1"/>
</dbReference>
<keyword evidence="4" id="KW-0539">Nucleus</keyword>
<feature type="compositionally biased region" description="Gly residues" evidence="9">
    <location>
        <begin position="102"/>
        <end position="114"/>
    </location>
</feature>
<keyword evidence="8" id="KW-0863">Zinc-finger</keyword>
<evidence type="ECO:0000256" key="6">
    <source>
        <dbReference type="ARBA" id="ARBA00039886"/>
    </source>
</evidence>
<keyword evidence="3" id="KW-0509">mRNA transport</keyword>
<evidence type="ECO:0000313" key="12">
    <source>
        <dbReference type="Proteomes" id="UP000327468"/>
    </source>
</evidence>
<gene>
    <name evidence="11" type="ORF">PHYPO_G00249220</name>
</gene>
<keyword evidence="3" id="KW-0811">Translocation</keyword>
<feature type="zinc finger region" description="C3H1-type" evidence="8">
    <location>
        <begin position="1"/>
        <end position="25"/>
    </location>
</feature>
<feature type="compositionally biased region" description="Gly residues" evidence="9">
    <location>
        <begin position="387"/>
        <end position="409"/>
    </location>
</feature>
<dbReference type="Proteomes" id="UP000327468">
    <property type="component" value="Unassembled WGS sequence"/>
</dbReference>
<dbReference type="EMBL" id="VFJC01000033">
    <property type="protein sequence ID" value="KAB5515556.1"/>
    <property type="molecule type" value="Genomic_DNA"/>
</dbReference>
<evidence type="ECO:0000256" key="1">
    <source>
        <dbReference type="ARBA" id="ARBA00004335"/>
    </source>
</evidence>
<evidence type="ECO:0000256" key="3">
    <source>
        <dbReference type="ARBA" id="ARBA00023132"/>
    </source>
</evidence>
<name>A0A5N5JAQ5_PANHP</name>
<keyword evidence="3" id="KW-0906">Nuclear pore complex</keyword>
<dbReference type="GO" id="GO:0005643">
    <property type="term" value="C:nuclear pore"/>
    <property type="evidence" value="ECO:0007669"/>
    <property type="project" value="UniProtKB-SubCell"/>
</dbReference>
<keyword evidence="8" id="KW-0479">Metal-binding</keyword>
<reference evidence="11 12" key="1">
    <citation type="submission" date="2019-06" db="EMBL/GenBank/DDBJ databases">
        <title>A chromosome-scale genome assembly of the striped catfish, Pangasianodon hypophthalmus.</title>
        <authorList>
            <person name="Wen M."/>
            <person name="Zahm M."/>
            <person name="Roques C."/>
            <person name="Cabau C."/>
            <person name="Klopp C."/>
            <person name="Donnadieu C."/>
            <person name="Jouanno E."/>
            <person name="Avarre J.-C."/>
            <person name="Campet M."/>
            <person name="Ha T.T.T."/>
            <person name="Dugue R."/>
            <person name="Lampietro C."/>
            <person name="Louis A."/>
            <person name="Herpin A."/>
            <person name="Echchiki A."/>
            <person name="Berthelot C."/>
            <person name="Parey E."/>
            <person name="Roest-Crollius H."/>
            <person name="Braasch I."/>
            <person name="Postlethwait J."/>
            <person name="Bobe J."/>
            <person name="Montfort J."/>
            <person name="Bouchez O."/>
            <person name="Begum T."/>
            <person name="Schartl M."/>
            <person name="Guiguen Y."/>
        </authorList>
    </citation>
    <scope>NUCLEOTIDE SEQUENCE [LARGE SCALE GENOMIC DNA]</scope>
    <source>
        <strain evidence="11 12">Indonesia</strain>
        <tissue evidence="11">Blood</tissue>
    </source>
</reference>
<dbReference type="InterPro" id="IPR051767">
    <property type="entry name" value="Nucleoporin_NUP42"/>
</dbReference>
<keyword evidence="12" id="KW-1185">Reference proteome</keyword>
<dbReference type="InterPro" id="IPR000571">
    <property type="entry name" value="Znf_CCCH"/>
</dbReference>
<comment type="caution">
    <text evidence="11">The sequence shown here is derived from an EMBL/GenBank/DDBJ whole genome shotgun (WGS) entry which is preliminary data.</text>
</comment>
<dbReference type="AlphaFoldDB" id="A0A5N5JAQ5"/>
<feature type="domain" description="C3H1-type" evidence="10">
    <location>
        <begin position="1"/>
        <end position="25"/>
    </location>
</feature>
<dbReference type="GO" id="GO:0008270">
    <property type="term" value="F:zinc ion binding"/>
    <property type="evidence" value="ECO:0007669"/>
    <property type="project" value="UniProtKB-KW"/>
</dbReference>
<evidence type="ECO:0000259" key="10">
    <source>
        <dbReference type="PROSITE" id="PS50103"/>
    </source>
</evidence>
<evidence type="ECO:0000256" key="9">
    <source>
        <dbReference type="SAM" id="MobiDB-lite"/>
    </source>
</evidence>
<dbReference type="PROSITE" id="PS50103">
    <property type="entry name" value="ZF_C3H1"/>
    <property type="match status" value="1"/>
</dbReference>
<evidence type="ECO:0000313" key="11">
    <source>
        <dbReference type="EMBL" id="KAB5515556.1"/>
    </source>
</evidence>
<keyword evidence="3" id="KW-0813">Transport</keyword>
<comment type="subcellular location">
    <subcellularLocation>
        <location evidence="1">Nucleus membrane</location>
        <topology evidence="1">Peripheral membrane protein</topology>
        <orientation evidence="1">Cytoplasmic side</orientation>
    </subcellularLocation>
    <subcellularLocation>
        <location evidence="2">Nucleus</location>
        <location evidence="2">Nuclear pore complex</location>
    </subcellularLocation>
</comment>
<evidence type="ECO:0000256" key="8">
    <source>
        <dbReference type="PROSITE-ProRule" id="PRU00723"/>
    </source>
</evidence>
<dbReference type="SMART" id="SM00356">
    <property type="entry name" value="ZnF_C3H1"/>
    <property type="match status" value="1"/>
</dbReference>
<feature type="region of interest" description="Disordered" evidence="9">
    <location>
        <begin position="384"/>
        <end position="434"/>
    </location>
</feature>
<evidence type="ECO:0000256" key="5">
    <source>
        <dbReference type="ARBA" id="ARBA00037262"/>
    </source>
</evidence>
<dbReference type="GO" id="GO:0031965">
    <property type="term" value="C:nuclear membrane"/>
    <property type="evidence" value="ECO:0007669"/>
    <property type="project" value="UniProtKB-SubCell"/>
</dbReference>
<feature type="region of interest" description="Disordered" evidence="9">
    <location>
        <begin position="21"/>
        <end position="119"/>
    </location>
</feature>
<evidence type="ECO:0000256" key="2">
    <source>
        <dbReference type="ARBA" id="ARBA00004567"/>
    </source>
</evidence>